<dbReference type="HOGENOM" id="CLU_986830_0_0_1"/>
<dbReference type="AlphaFoldDB" id="K5XF02"/>
<dbReference type="GeneID" id="18826440"/>
<organism evidence="1 2">
    <name type="scientific">Agaricus bisporus var. burnettii (strain JB137-S8 / ATCC MYA-4627 / FGSC 10392)</name>
    <name type="common">White button mushroom</name>
    <dbReference type="NCBI Taxonomy" id="597362"/>
    <lineage>
        <taxon>Eukaryota</taxon>
        <taxon>Fungi</taxon>
        <taxon>Dikarya</taxon>
        <taxon>Basidiomycota</taxon>
        <taxon>Agaricomycotina</taxon>
        <taxon>Agaricomycetes</taxon>
        <taxon>Agaricomycetidae</taxon>
        <taxon>Agaricales</taxon>
        <taxon>Agaricineae</taxon>
        <taxon>Agaricaceae</taxon>
        <taxon>Agaricus</taxon>
    </lineage>
</organism>
<dbReference type="InParanoid" id="K5XF02"/>
<dbReference type="KEGG" id="abp:AGABI1DRAFT126144"/>
<dbReference type="EMBL" id="JH971387">
    <property type="protein sequence ID" value="EKM81787.1"/>
    <property type="molecule type" value="Genomic_DNA"/>
</dbReference>
<dbReference type="Proteomes" id="UP000008493">
    <property type="component" value="Unassembled WGS sequence"/>
</dbReference>
<name>K5XF02_AGABU</name>
<accession>K5XF02</accession>
<proteinExistence type="predicted"/>
<reference evidence="2" key="1">
    <citation type="journal article" date="2012" name="Proc. Natl. Acad. Sci. U.S.A.">
        <title>Genome sequence of the button mushroom Agaricus bisporus reveals mechanisms governing adaptation to a humic-rich ecological niche.</title>
        <authorList>
            <person name="Morin E."/>
            <person name="Kohler A."/>
            <person name="Baker A.R."/>
            <person name="Foulongne-Oriol M."/>
            <person name="Lombard V."/>
            <person name="Nagy L.G."/>
            <person name="Ohm R.A."/>
            <person name="Patyshakuliyeva A."/>
            <person name="Brun A."/>
            <person name="Aerts A.L."/>
            <person name="Bailey A.M."/>
            <person name="Billette C."/>
            <person name="Coutinho P.M."/>
            <person name="Deakin G."/>
            <person name="Doddapaneni H."/>
            <person name="Floudas D."/>
            <person name="Grimwood J."/>
            <person name="Hilden K."/>
            <person name="Kuees U."/>
            <person name="LaButti K.M."/>
            <person name="Lapidus A."/>
            <person name="Lindquist E.A."/>
            <person name="Lucas S.M."/>
            <person name="Murat C."/>
            <person name="Riley R.W."/>
            <person name="Salamov A.A."/>
            <person name="Schmutz J."/>
            <person name="Subramanian V."/>
            <person name="Woesten H.A.B."/>
            <person name="Xu J."/>
            <person name="Eastwood D.C."/>
            <person name="Foster G.D."/>
            <person name="Sonnenberg A.S."/>
            <person name="Cullen D."/>
            <person name="de Vries R.P."/>
            <person name="Lundell T."/>
            <person name="Hibbett D.S."/>
            <person name="Henrissat B."/>
            <person name="Burton K.S."/>
            <person name="Kerrigan R.W."/>
            <person name="Challen M.P."/>
            <person name="Grigoriev I.V."/>
            <person name="Martin F."/>
        </authorList>
    </citation>
    <scope>NUCLEOTIDE SEQUENCE [LARGE SCALE GENOMIC DNA]</scope>
    <source>
        <strain evidence="2">JB137-S8 / ATCC MYA-4627 / FGSC 10392</strain>
    </source>
</reference>
<dbReference type="RefSeq" id="XP_007327617.1">
    <property type="nucleotide sequence ID" value="XM_007327555.1"/>
</dbReference>
<evidence type="ECO:0000313" key="2">
    <source>
        <dbReference type="Proteomes" id="UP000008493"/>
    </source>
</evidence>
<keyword evidence="2" id="KW-1185">Reference proteome</keyword>
<sequence length="282" mass="32524">MADCGKSVDFYRSHVKFFVADSGREDRFVLDFLSACHNNLVGLDLPPITHDREMWSSLLLAMPFPSLRLLVVSSDVFSYDSGCIFRAPIFQNLTQLDIRFTLSSSTFAAQLTDFHNASQHRKRFSWDGLQSLENLNHLHIEATLALKIRDHDKLRPIVSDILSHLPSSLVYVSISLSARLLKRVAQLENHQRQFYEELISGIIDTRFAISYMSEEDGSSQEEEFFKANFSEYLLPRMQEDPVPFMHGFTTDFWERLEDIMGRRNRELKAGIVTSEIHVQSLE</sequence>
<protein>
    <submittedName>
        <fullName evidence="1">Uncharacterized protein</fullName>
    </submittedName>
</protein>
<evidence type="ECO:0000313" key="1">
    <source>
        <dbReference type="EMBL" id="EKM81787.1"/>
    </source>
</evidence>
<gene>
    <name evidence="1" type="ORF">AGABI1DRAFT_126144</name>
</gene>